<sequence length="1053" mass="123629">MRPLRLRVERFLGLERAELEFASDLFVIVGPNGAGKSSLLEAMYFALYGRGIRSERGKKELIYRGSPDKALRVQLEFLLGEKRFRVTREYSAKQGGVAYLEQYEGERWKPVASGEQGVNQHIEELLGCDALTFRSSVFLPQGETLAFVEASSADRFKILSSLFGLDILDRIREQVRGKMKTLEGELGSHQERLRLLEAEDLLGEEVRLREEVRNIEQELESARSRRQNLQECLEKVRRLGEILRKLRENEEQLSVLRKRCEEVRPKIQEDDDIELAHRLCEAFERPWRAKAELLERVNQEVARTGEDLRKTEEDLLSAKKSLEELLREERRSLEEKKKLEHLVREVEERGQPLFEDIRRRREECVFWEREGQKLKTRIQELVREREDLLRERERKVAALEEREACLARVESAWGRIEEATRVLDALIPEAQEKHQELKQAEGERRRIEGELARQKEKLLGLLKEKETLEASLRELEAQRKDREAKYRLGVKAFVVGELEEEWRRHGVCPVCGSAVPFPEGERVRVDILELEEEYREFHGHLARLASQREHLLRRIAELREEEEKALRDLEEVGKRKEILGRELQELHQRIRESLERCGYPEQDVLNLSRFREWVRSQGKAREVLQREVEAFRKDLVALEGRIVALEERLQEETQRLESITATLEVLQAELERQRALLGEYCALWGVTESGIPEEAFFAFAEDLKRRLQRAGQEVVRFGAEIRAKREQITLLEGDGNRLKERLSELLQDQRSLSQEEERLRQAFLEELKKRGWDETTYCRLRDKERGNWREVLHRLEGELEGLERRIAEQRKEKEQLFAELGLAADELEGTFARWQKEAQDLEERVSFLHKRLGEVRERLRQNEEKQREWKELRETVGQRMKEYRVHVDLQQALEVGGFKNYLLRLFFARLEEEGSRILRKLSGERYALRMQMRRGMADLAVLDRKFGGGERLPEECSGGEKTLIALALALALSSLKLEKSYARRTECLFIDEGFSSLDREHLDLVADAIFRLSREGKMVGVVTHDPDFAGYFPVQLEVREGAVRWKKTESIVT</sequence>
<feature type="coiled-coil region" evidence="1">
    <location>
        <begin position="172"/>
        <end position="263"/>
    </location>
</feature>
<feature type="coiled-coil region" evidence="1">
    <location>
        <begin position="621"/>
        <end position="676"/>
    </location>
</feature>
<feature type="coiled-coil region" evidence="1">
    <location>
        <begin position="294"/>
        <end position="402"/>
    </location>
</feature>
<dbReference type="InterPro" id="IPR038729">
    <property type="entry name" value="Rad50/SbcC_AAA"/>
</dbReference>
<evidence type="ECO:0000259" key="2">
    <source>
        <dbReference type="Pfam" id="PF13476"/>
    </source>
</evidence>
<dbReference type="InterPro" id="IPR027417">
    <property type="entry name" value="P-loop_NTPase"/>
</dbReference>
<dbReference type="GO" id="GO:0016887">
    <property type="term" value="F:ATP hydrolysis activity"/>
    <property type="evidence" value="ECO:0007669"/>
    <property type="project" value="InterPro"/>
</dbReference>
<keyword evidence="1" id="KW-0175">Coiled coil</keyword>
<proteinExistence type="predicted"/>
<feature type="domain" description="Rad50/SbcC-type AAA" evidence="2">
    <location>
        <begin position="5"/>
        <end position="235"/>
    </location>
</feature>
<accession>A0A7V4DGM0</accession>
<dbReference type="Gene3D" id="3.40.50.300">
    <property type="entry name" value="P-loop containing nucleotide triphosphate hydrolases"/>
    <property type="match status" value="2"/>
</dbReference>
<dbReference type="Pfam" id="PF13476">
    <property type="entry name" value="AAA_23"/>
    <property type="match status" value="1"/>
</dbReference>
<protein>
    <submittedName>
        <fullName evidence="3">SMC family ATPase</fullName>
    </submittedName>
</protein>
<evidence type="ECO:0000256" key="1">
    <source>
        <dbReference type="SAM" id="Coils"/>
    </source>
</evidence>
<feature type="coiled-coil region" evidence="1">
    <location>
        <begin position="700"/>
        <end position="858"/>
    </location>
</feature>
<dbReference type="EMBL" id="DTEN01000125">
    <property type="protein sequence ID" value="HGI74657.1"/>
    <property type="molecule type" value="Genomic_DNA"/>
</dbReference>
<dbReference type="GO" id="GO:0006302">
    <property type="term" value="P:double-strand break repair"/>
    <property type="evidence" value="ECO:0007669"/>
    <property type="project" value="InterPro"/>
</dbReference>
<feature type="coiled-coil region" evidence="1">
    <location>
        <begin position="541"/>
        <end position="596"/>
    </location>
</feature>
<reference evidence="3" key="1">
    <citation type="journal article" date="2020" name="mSystems">
        <title>Genome- and Community-Level Interaction Insights into Carbon Utilization and Element Cycling Functions of Hydrothermarchaeota in Hydrothermal Sediment.</title>
        <authorList>
            <person name="Zhou Z."/>
            <person name="Liu Y."/>
            <person name="Xu W."/>
            <person name="Pan J."/>
            <person name="Luo Z.H."/>
            <person name="Li M."/>
        </authorList>
    </citation>
    <scope>NUCLEOTIDE SEQUENCE [LARGE SCALE GENOMIC DNA]</scope>
    <source>
        <strain evidence="3">SpSt-716</strain>
    </source>
</reference>
<organism evidence="3">
    <name type="scientific">Candidatus Caldatribacterium californiense</name>
    <dbReference type="NCBI Taxonomy" id="1454726"/>
    <lineage>
        <taxon>Bacteria</taxon>
        <taxon>Pseudomonadati</taxon>
        <taxon>Atribacterota</taxon>
        <taxon>Atribacteria</taxon>
        <taxon>Atribacterales</taxon>
        <taxon>Candidatus Caldatribacteriaceae</taxon>
        <taxon>Candidatus Caldatribacterium</taxon>
    </lineage>
</organism>
<dbReference type="PANTHER" id="PTHR32114:SF2">
    <property type="entry name" value="ABC TRANSPORTER ABCH.3"/>
    <property type="match status" value="1"/>
</dbReference>
<gene>
    <name evidence="3" type="ORF">ENU96_03125</name>
</gene>
<feature type="coiled-coil region" evidence="1">
    <location>
        <begin position="430"/>
        <end position="485"/>
    </location>
</feature>
<evidence type="ECO:0000313" key="3">
    <source>
        <dbReference type="EMBL" id="HGI74657.1"/>
    </source>
</evidence>
<dbReference type="PANTHER" id="PTHR32114">
    <property type="entry name" value="ABC TRANSPORTER ABCH.3"/>
    <property type="match status" value="1"/>
</dbReference>
<dbReference type="AlphaFoldDB" id="A0A7V4DGM0"/>
<dbReference type="SUPFAM" id="SSF52540">
    <property type="entry name" value="P-loop containing nucleoside triphosphate hydrolases"/>
    <property type="match status" value="1"/>
</dbReference>
<comment type="caution">
    <text evidence="3">The sequence shown here is derived from an EMBL/GenBank/DDBJ whole genome shotgun (WGS) entry which is preliminary data.</text>
</comment>
<name>A0A7V4DGM0_9BACT</name>
<dbReference type="Pfam" id="PF13558">
    <property type="entry name" value="SbcC_Walker_B"/>
    <property type="match status" value="1"/>
</dbReference>